<gene>
    <name evidence="3" type="ORF">AFERRI_50573</name>
</gene>
<dbReference type="PANTHER" id="PTHR35401:SF2">
    <property type="entry name" value="ABC-TYPE TRANSPORT SYSTEM"/>
    <property type="match status" value="1"/>
</dbReference>
<dbReference type="Pfam" id="PF08681">
    <property type="entry name" value="TacA1"/>
    <property type="match status" value="1"/>
</dbReference>
<sequence length="108" mass="12026">MYGNMPHNPGQEGKPMPQPISTARLEARISTDLHSMLKRAAELQGRTMTDFVVTAVQDAAQRAIEQAEIIRLTLVDQECFAQALLSPPQQTPALKRAFARRSKLLRAE</sequence>
<evidence type="ECO:0000256" key="2">
    <source>
        <dbReference type="ARBA" id="ARBA00049988"/>
    </source>
</evidence>
<dbReference type="InterPro" id="IPR014795">
    <property type="entry name" value="TacA_1-like"/>
</dbReference>
<dbReference type="InterPro" id="IPR010985">
    <property type="entry name" value="Ribbon_hlx_hlx"/>
</dbReference>
<evidence type="ECO:0000256" key="1">
    <source>
        <dbReference type="ARBA" id="ARBA00022649"/>
    </source>
</evidence>
<evidence type="ECO:0000313" key="3">
    <source>
        <dbReference type="EMBL" id="SMH67372.1"/>
    </source>
</evidence>
<dbReference type="SUPFAM" id="SSF47598">
    <property type="entry name" value="Ribbon-helix-helix"/>
    <property type="match status" value="1"/>
</dbReference>
<dbReference type="PANTHER" id="PTHR35401">
    <property type="entry name" value="COPG FAMILY HELIX-TURN-HELIX PROTEIN-RELATED-RELATED"/>
    <property type="match status" value="1"/>
</dbReference>
<accession>A0ABY1MU79</accession>
<proteinExistence type="inferred from homology"/>
<keyword evidence="4" id="KW-1185">Reference proteome</keyword>
<organism evidence="3 4">
    <name type="scientific">Acidithiobacillus ferrivorans</name>
    <dbReference type="NCBI Taxonomy" id="160808"/>
    <lineage>
        <taxon>Bacteria</taxon>
        <taxon>Pseudomonadati</taxon>
        <taxon>Pseudomonadota</taxon>
        <taxon>Acidithiobacillia</taxon>
        <taxon>Acidithiobacillales</taxon>
        <taxon>Acidithiobacillaceae</taxon>
        <taxon>Acidithiobacillus</taxon>
    </lineage>
</organism>
<comment type="similarity">
    <text evidence="2">Belongs to the TacA antitoxin family.</text>
</comment>
<dbReference type="EMBL" id="LT841305">
    <property type="protein sequence ID" value="SMH67372.1"/>
    <property type="molecule type" value="Genomic_DNA"/>
</dbReference>
<evidence type="ECO:0008006" key="5">
    <source>
        <dbReference type="Google" id="ProtNLM"/>
    </source>
</evidence>
<reference evidence="3 4" key="1">
    <citation type="submission" date="2017-03" db="EMBL/GenBank/DDBJ databases">
        <authorList>
            <person name="Regsiter A."/>
            <person name="William W."/>
        </authorList>
    </citation>
    <scope>NUCLEOTIDE SEQUENCE [LARGE SCALE GENOMIC DNA]</scope>
    <source>
        <strain evidence="3">PRJEB5721</strain>
    </source>
</reference>
<keyword evidence="1" id="KW-1277">Toxin-antitoxin system</keyword>
<evidence type="ECO:0000313" key="4">
    <source>
        <dbReference type="Proteomes" id="UP000193925"/>
    </source>
</evidence>
<name>A0ABY1MU79_9PROT</name>
<protein>
    <recommendedName>
        <fullName evidence="5">DUF1778 domain-containing protein</fullName>
    </recommendedName>
</protein>
<dbReference type="Proteomes" id="UP000193925">
    <property type="component" value="Chromosome AFERRI"/>
</dbReference>
<dbReference type="Gene3D" id="1.20.5.780">
    <property type="entry name" value="Single helix bin"/>
    <property type="match status" value="1"/>
</dbReference>
<dbReference type="NCBIfam" id="NF041551">
    <property type="entry name" value="YlcI_YnfO_N"/>
    <property type="match status" value="1"/>
</dbReference>